<dbReference type="OrthoDB" id="8899634at2"/>
<feature type="transmembrane region" description="Helical" evidence="1">
    <location>
        <begin position="397"/>
        <end position="415"/>
    </location>
</feature>
<dbReference type="RefSeq" id="WP_087276636.1">
    <property type="nucleotide sequence ID" value="NZ_CP021455.1"/>
</dbReference>
<dbReference type="AlphaFoldDB" id="A0A1Y0EK31"/>
<dbReference type="KEGG" id="cser:CCO03_02125"/>
<name>A0A1Y0EK31_9BURK</name>
<feature type="transmembrane region" description="Helical" evidence="1">
    <location>
        <begin position="79"/>
        <end position="97"/>
    </location>
</feature>
<reference evidence="2 3" key="1">
    <citation type="submission" date="2017-05" db="EMBL/GenBank/DDBJ databases">
        <authorList>
            <person name="Song R."/>
            <person name="Chenine A.L."/>
            <person name="Ruprecht R.M."/>
        </authorList>
    </citation>
    <scope>NUCLEOTIDE SEQUENCE [LARGE SCALE GENOMIC DNA]</scope>
    <source>
        <strain evidence="2 3">DSM 26136</strain>
    </source>
</reference>
<sequence>MSPTLRHWLNDAGLALALTVLAWALRRAGYPRCPGDEAAWVQIVQSLDRGEPWPVSGPGYLAAVDAMGELFGQAAAEAIPAWGTGSVFVLALTLLRIYRQMQPLPPWLALAALALSSHFWAPLLESRPQQWGQVLVLLGSWLCWRWLNGRAGGGAFFAVLAVTALTHLLSHAVLLWVCAALVLVRGGQEQARRQRRLAGLALLLSVAVYLLPQGPYAAMLHDVWAHHLPRLTPQRLLGGAGLAMASTIPLAIVFHRQRRHTSYHDHHLWQTLATKPRPCALALVGLTGAALSGQALLLPPEAWQPYGGSPARFAGLQAGNLALALCFLVGLVVCLQAQRRPGALPADAPAGLRGQRSTRAGHLPPLAARFLAICLPALAALAGVLLLASLWLLHTNWLLRLLNYGLLFGAPLMAVGLSQAAQRWPRGFAWPLGALVGVSLLATLRPSPILAC</sequence>
<feature type="transmembrane region" description="Helical" evidence="1">
    <location>
        <begin position="366"/>
        <end position="391"/>
    </location>
</feature>
<feature type="transmembrane region" description="Helical" evidence="1">
    <location>
        <begin position="155"/>
        <end position="184"/>
    </location>
</feature>
<feature type="transmembrane region" description="Helical" evidence="1">
    <location>
        <begin position="196"/>
        <end position="216"/>
    </location>
</feature>
<evidence type="ECO:0000256" key="1">
    <source>
        <dbReference type="SAM" id="Phobius"/>
    </source>
</evidence>
<dbReference type="EMBL" id="CP021455">
    <property type="protein sequence ID" value="ARU03642.1"/>
    <property type="molecule type" value="Genomic_DNA"/>
</dbReference>
<dbReference type="Proteomes" id="UP000196138">
    <property type="component" value="Chromosome"/>
</dbReference>
<proteinExistence type="predicted"/>
<keyword evidence="1" id="KW-0472">Membrane</keyword>
<feature type="transmembrane region" description="Helical" evidence="1">
    <location>
        <begin position="427"/>
        <end position="444"/>
    </location>
</feature>
<evidence type="ECO:0000313" key="3">
    <source>
        <dbReference type="Proteomes" id="UP000196138"/>
    </source>
</evidence>
<feature type="transmembrane region" description="Helical" evidence="1">
    <location>
        <begin position="279"/>
        <end position="298"/>
    </location>
</feature>
<organism evidence="2 3">
    <name type="scientific">Comamonas serinivorans</name>
    <dbReference type="NCBI Taxonomy" id="1082851"/>
    <lineage>
        <taxon>Bacteria</taxon>
        <taxon>Pseudomonadati</taxon>
        <taxon>Pseudomonadota</taxon>
        <taxon>Betaproteobacteria</taxon>
        <taxon>Burkholderiales</taxon>
        <taxon>Comamonadaceae</taxon>
        <taxon>Comamonas</taxon>
    </lineage>
</organism>
<keyword evidence="3" id="KW-1185">Reference proteome</keyword>
<keyword evidence="1" id="KW-1133">Transmembrane helix</keyword>
<feature type="transmembrane region" description="Helical" evidence="1">
    <location>
        <begin position="318"/>
        <end position="335"/>
    </location>
</feature>
<accession>A0A1Y0EK31</accession>
<feature type="transmembrane region" description="Helical" evidence="1">
    <location>
        <begin position="236"/>
        <end position="254"/>
    </location>
</feature>
<feature type="transmembrane region" description="Helical" evidence="1">
    <location>
        <begin position="104"/>
        <end position="121"/>
    </location>
</feature>
<evidence type="ECO:0008006" key="4">
    <source>
        <dbReference type="Google" id="ProtNLM"/>
    </source>
</evidence>
<gene>
    <name evidence="2" type="ORF">CCO03_02125</name>
</gene>
<keyword evidence="1" id="KW-0812">Transmembrane</keyword>
<evidence type="ECO:0000313" key="2">
    <source>
        <dbReference type="EMBL" id="ARU03642.1"/>
    </source>
</evidence>
<protein>
    <recommendedName>
        <fullName evidence="4">Glycosyltransferase RgtA/B/C/D-like domain-containing protein</fullName>
    </recommendedName>
</protein>